<comment type="caution">
    <text evidence="2">The sequence shown here is derived from an EMBL/GenBank/DDBJ whole genome shotgun (WGS) entry which is preliminary data.</text>
</comment>
<keyword evidence="1" id="KW-0812">Transmembrane</keyword>
<reference evidence="3 4" key="2">
    <citation type="submission" date="2024-07" db="EMBL/GenBank/DDBJ databases">
        <authorList>
            <person name="Akdeniz Z."/>
        </authorList>
    </citation>
    <scope>NUCLEOTIDE SEQUENCE [LARGE SCALE GENOMIC DNA]</scope>
</reference>
<reference evidence="2" key="1">
    <citation type="submission" date="2023-06" db="EMBL/GenBank/DDBJ databases">
        <authorList>
            <person name="Kurt Z."/>
        </authorList>
    </citation>
    <scope>NUCLEOTIDE SEQUENCE</scope>
</reference>
<evidence type="ECO:0000313" key="3">
    <source>
        <dbReference type="EMBL" id="CAL6034082.1"/>
    </source>
</evidence>
<organism evidence="2">
    <name type="scientific">Hexamita inflata</name>
    <dbReference type="NCBI Taxonomy" id="28002"/>
    <lineage>
        <taxon>Eukaryota</taxon>
        <taxon>Metamonada</taxon>
        <taxon>Diplomonadida</taxon>
        <taxon>Hexamitidae</taxon>
        <taxon>Hexamitinae</taxon>
        <taxon>Hexamita</taxon>
    </lineage>
</organism>
<evidence type="ECO:0000256" key="1">
    <source>
        <dbReference type="SAM" id="Phobius"/>
    </source>
</evidence>
<proteinExistence type="predicted"/>
<protein>
    <submittedName>
        <fullName evidence="3">Hypothetical_protein</fullName>
    </submittedName>
</protein>
<gene>
    <name evidence="3" type="ORF">HINF_LOCUS35280</name>
    <name evidence="2" type="ORF">HINF_LOCUS58561</name>
</gene>
<dbReference type="Proteomes" id="UP001642409">
    <property type="component" value="Unassembled WGS sequence"/>
</dbReference>
<dbReference type="EMBL" id="CAXDID020000127">
    <property type="protein sequence ID" value="CAL6034082.1"/>
    <property type="molecule type" value="Genomic_DNA"/>
</dbReference>
<keyword evidence="4" id="KW-1185">Reference proteome</keyword>
<sequence length="222" mass="26512">MLNMTVQYAIRKQPQIKKKRSSSARQSFCSNVKITTVWLICILASFQKRNCKVKFMDEFISIHYAVQMLNHVGISATEYIKLCDCEQSFMLMIVALLYILYNGTAVEFSFAWYIFNQSADFGYQQLLFKLQQKYHCRMMNFNDRFGSHIQSEFQEVGWTRDEREVQYNDPSQTHKQSCYSNLFGLDPSRSHTYTYELFYINFINVMFYYFIVNTQQQIKHNL</sequence>
<keyword evidence="1" id="KW-1133">Transmembrane helix</keyword>
<accession>A0AA86UZW9</accession>
<evidence type="ECO:0000313" key="2">
    <source>
        <dbReference type="EMBL" id="CAI9970916.1"/>
    </source>
</evidence>
<feature type="transmembrane region" description="Helical" evidence="1">
    <location>
        <begin position="193"/>
        <end position="212"/>
    </location>
</feature>
<feature type="transmembrane region" description="Helical" evidence="1">
    <location>
        <begin position="89"/>
        <end position="115"/>
    </location>
</feature>
<dbReference type="EMBL" id="CATOUU010001084">
    <property type="protein sequence ID" value="CAI9970916.1"/>
    <property type="molecule type" value="Genomic_DNA"/>
</dbReference>
<evidence type="ECO:0000313" key="4">
    <source>
        <dbReference type="Proteomes" id="UP001642409"/>
    </source>
</evidence>
<dbReference type="AlphaFoldDB" id="A0AA86UZW9"/>
<name>A0AA86UZW9_9EUKA</name>
<keyword evidence="1" id="KW-0472">Membrane</keyword>